<proteinExistence type="predicted"/>
<dbReference type="EMBL" id="JBHTKN010000008">
    <property type="protein sequence ID" value="MFD1043124.1"/>
    <property type="molecule type" value="Genomic_DNA"/>
</dbReference>
<feature type="chain" id="PRO_5045850985" evidence="2">
    <location>
        <begin position="23"/>
        <end position="322"/>
    </location>
</feature>
<dbReference type="RefSeq" id="WP_162377146.1">
    <property type="nucleotide sequence ID" value="NZ_JBHTKN010000008.1"/>
</dbReference>
<protein>
    <submittedName>
        <fullName evidence="3">DotH/IcmK family type IV secretion protein</fullName>
    </submittedName>
</protein>
<feature type="region of interest" description="Disordered" evidence="1">
    <location>
        <begin position="27"/>
        <end position="47"/>
    </location>
</feature>
<feature type="signal peptide" evidence="2">
    <location>
        <begin position="1"/>
        <end position="22"/>
    </location>
</feature>
<organism evidence="3 4">
    <name type="scientific">Pseudoxanthomonas kaohsiungensis</name>
    <dbReference type="NCBI Taxonomy" id="283923"/>
    <lineage>
        <taxon>Bacteria</taxon>
        <taxon>Pseudomonadati</taxon>
        <taxon>Pseudomonadota</taxon>
        <taxon>Gammaproteobacteria</taxon>
        <taxon>Lysobacterales</taxon>
        <taxon>Lysobacteraceae</taxon>
        <taxon>Pseudoxanthomonas</taxon>
    </lineage>
</organism>
<sequence>MLRLTCSSCALMLLLVIGHANGQQIPTPGSAPTSAAPAPAQPSSQVPAVAAEIPALPPLPDVGQESFRRLREDVAPLSPQQIREMGQAMEQAERAAAAQPRYTPKVVSSSVVANLAPGATPPVVRLFVNHVTPVVFMDQLGNPLSIRNVDLGAPDSFTLTHAANADGTTNFFSLSPKTIYASGNIVVSLDGVSVPVVLTLISGQREVDSRVDVRVKGVTAKGVVQAVGLPAAAGSETLTMLAGMTPDGSRPLTTSSGAVQAWAMNDRFYVRTPAETPLLSPAFIDMVKAPDGSAVYVIPPTPVVVVMAGPSNETANVTLSGY</sequence>
<name>A0ABW3M0Q1_9GAMM</name>
<dbReference type="Proteomes" id="UP001597033">
    <property type="component" value="Unassembled WGS sequence"/>
</dbReference>
<evidence type="ECO:0000256" key="2">
    <source>
        <dbReference type="SAM" id="SignalP"/>
    </source>
</evidence>
<comment type="caution">
    <text evidence="3">The sequence shown here is derived from an EMBL/GenBank/DDBJ whole genome shotgun (WGS) entry which is preliminary data.</text>
</comment>
<dbReference type="InterPro" id="IPR022073">
    <property type="entry name" value="T4BSS_DotH_IcmK"/>
</dbReference>
<evidence type="ECO:0000256" key="1">
    <source>
        <dbReference type="SAM" id="MobiDB-lite"/>
    </source>
</evidence>
<gene>
    <name evidence="3" type="ORF">ACFQ2N_12295</name>
</gene>
<dbReference type="Pfam" id="PF12293">
    <property type="entry name" value="T4BSS_DotH_IcmK"/>
    <property type="match status" value="1"/>
</dbReference>
<reference evidence="4" key="1">
    <citation type="journal article" date="2019" name="Int. J. Syst. Evol. Microbiol.">
        <title>The Global Catalogue of Microorganisms (GCM) 10K type strain sequencing project: providing services to taxonomists for standard genome sequencing and annotation.</title>
        <authorList>
            <consortium name="The Broad Institute Genomics Platform"/>
            <consortium name="The Broad Institute Genome Sequencing Center for Infectious Disease"/>
            <person name="Wu L."/>
            <person name="Ma J."/>
        </authorList>
    </citation>
    <scope>NUCLEOTIDE SEQUENCE [LARGE SCALE GENOMIC DNA]</scope>
    <source>
        <strain evidence="4">CCUG 55854</strain>
    </source>
</reference>
<evidence type="ECO:0000313" key="3">
    <source>
        <dbReference type="EMBL" id="MFD1043124.1"/>
    </source>
</evidence>
<keyword evidence="4" id="KW-1185">Reference proteome</keyword>
<accession>A0ABW3M0Q1</accession>
<evidence type="ECO:0000313" key="4">
    <source>
        <dbReference type="Proteomes" id="UP001597033"/>
    </source>
</evidence>
<keyword evidence="2" id="KW-0732">Signal</keyword>